<accession>A0ABP8KLN0</accession>
<evidence type="ECO:0000313" key="1">
    <source>
        <dbReference type="EMBL" id="GAA4410223.1"/>
    </source>
</evidence>
<protein>
    <submittedName>
        <fullName evidence="1">Uncharacterized protein</fullName>
    </submittedName>
</protein>
<gene>
    <name evidence="1" type="ORF">GCM10023168_29710</name>
</gene>
<evidence type="ECO:0000313" key="2">
    <source>
        <dbReference type="Proteomes" id="UP001500945"/>
    </source>
</evidence>
<keyword evidence="2" id="KW-1185">Reference proteome</keyword>
<organism evidence="1 2">
    <name type="scientific">Fodinibacter luteus</name>
    <dbReference type="NCBI Taxonomy" id="552064"/>
    <lineage>
        <taxon>Bacteria</taxon>
        <taxon>Bacillati</taxon>
        <taxon>Actinomycetota</taxon>
        <taxon>Actinomycetes</taxon>
        <taxon>Micrococcales</taxon>
        <taxon>Intrasporangiaceae</taxon>
        <taxon>Fodinibacter (ex Wang et al. 2009)</taxon>
    </lineage>
</organism>
<sequence>MLYVSNQSFEDETVRLKLAVDGVTVVDGEFRVEGQHNWIRLPLGLSSGRHTLTAESDTGATLEEPFQVPGDEARYAVVDYWVEDDSAELTWLFQRDPVGLA</sequence>
<reference evidence="2" key="1">
    <citation type="journal article" date="2019" name="Int. J. Syst. Evol. Microbiol.">
        <title>The Global Catalogue of Microorganisms (GCM) 10K type strain sequencing project: providing services to taxonomists for standard genome sequencing and annotation.</title>
        <authorList>
            <consortium name="The Broad Institute Genomics Platform"/>
            <consortium name="The Broad Institute Genome Sequencing Center for Infectious Disease"/>
            <person name="Wu L."/>
            <person name="Ma J."/>
        </authorList>
    </citation>
    <scope>NUCLEOTIDE SEQUENCE [LARGE SCALE GENOMIC DNA]</scope>
    <source>
        <strain evidence="2">JCM 17809</strain>
    </source>
</reference>
<dbReference type="EMBL" id="BAABGM010000019">
    <property type="protein sequence ID" value="GAA4410223.1"/>
    <property type="molecule type" value="Genomic_DNA"/>
</dbReference>
<name>A0ABP8KLN0_9MICO</name>
<comment type="caution">
    <text evidence="1">The sequence shown here is derived from an EMBL/GenBank/DDBJ whole genome shotgun (WGS) entry which is preliminary data.</text>
</comment>
<proteinExistence type="predicted"/>
<dbReference type="Proteomes" id="UP001500945">
    <property type="component" value="Unassembled WGS sequence"/>
</dbReference>